<evidence type="ECO:0008006" key="10">
    <source>
        <dbReference type="Google" id="ProtNLM"/>
    </source>
</evidence>
<feature type="transmembrane region" description="Helical" evidence="7">
    <location>
        <begin position="130"/>
        <end position="151"/>
    </location>
</feature>
<protein>
    <recommendedName>
        <fullName evidence="10">Major facilitator superfamily (MFS) profile domain-containing protein</fullName>
    </recommendedName>
</protein>
<comment type="similarity">
    <text evidence="6">Belongs to the major facilitator superfamily. Phosphate:H(+) symporter (TC 2.A.1.9) family.</text>
</comment>
<dbReference type="Pfam" id="PF00854">
    <property type="entry name" value="PTR2"/>
    <property type="match status" value="1"/>
</dbReference>
<gene>
    <name evidence="8" type="ORF">RD792_009801</name>
</gene>
<comment type="caution">
    <text evidence="8">The sequence shown here is derived from an EMBL/GenBank/DDBJ whole genome shotgun (WGS) entry which is preliminary data.</text>
</comment>
<dbReference type="InterPro" id="IPR036259">
    <property type="entry name" value="MFS_trans_sf"/>
</dbReference>
<dbReference type="PANTHER" id="PTHR11654">
    <property type="entry name" value="OLIGOPEPTIDE TRANSPORTER-RELATED"/>
    <property type="match status" value="1"/>
</dbReference>
<feature type="transmembrane region" description="Helical" evidence="7">
    <location>
        <begin position="158"/>
        <end position="181"/>
    </location>
</feature>
<keyword evidence="9" id="KW-1185">Reference proteome</keyword>
<proteinExistence type="inferred from homology"/>
<keyword evidence="3 7" id="KW-0812">Transmembrane</keyword>
<sequence length="409" mass="46130">MRTQVVDVLGRNNPSRRRINDRDFYPGRQRLGFSFQADDTAWEERWGYFYTMQREMTSEVEAPLLDDFDVQLDSVDYKGRPSVRSKSGCWKSSTFIIGVGVAERFAYYGISSNLLSYLTGSLGQPTATAASLLNSFYGIASLLPIVGAFVADSFSGRYRMIISASVFYILGLIFLSTSASLNSFMNSPEVVQIVFFFFSLYLVALSQGGFAPCTQAFGADQFDENNEKESKAKSSFFNWMYCCSVGGILVPLLVLTYIQENLGWVLWFGIPAVVMFLTLIVFLVGTPVYRFPVKNDDAKNPVMRIFRVFVQAARNWRAETTLHQENTQFKFLEKALIGRDGNVLCSIQDVKDAKSILRLIPIWCTAMGYSIVYAQPSTLFTKQATTLDRHLFTSTYEIPAIKSTVFKLQ</sequence>
<evidence type="ECO:0000256" key="7">
    <source>
        <dbReference type="SAM" id="Phobius"/>
    </source>
</evidence>
<dbReference type="InterPro" id="IPR000109">
    <property type="entry name" value="POT_fam"/>
</dbReference>
<keyword evidence="4 7" id="KW-1133">Transmembrane helix</keyword>
<dbReference type="Proteomes" id="UP001291926">
    <property type="component" value="Unassembled WGS sequence"/>
</dbReference>
<evidence type="ECO:0000256" key="5">
    <source>
        <dbReference type="ARBA" id="ARBA00023136"/>
    </source>
</evidence>
<name>A0ABR0D029_9LAMI</name>
<evidence type="ECO:0000313" key="9">
    <source>
        <dbReference type="Proteomes" id="UP001291926"/>
    </source>
</evidence>
<comment type="similarity">
    <text evidence="2">Belongs to the major facilitator superfamily. Proton-dependent oligopeptide transporter (POT/PTR) (TC 2.A.17) family.</text>
</comment>
<evidence type="ECO:0000256" key="4">
    <source>
        <dbReference type="ARBA" id="ARBA00022989"/>
    </source>
</evidence>
<feature type="transmembrane region" description="Helical" evidence="7">
    <location>
        <begin position="264"/>
        <end position="284"/>
    </location>
</feature>
<dbReference type="SUPFAM" id="SSF103473">
    <property type="entry name" value="MFS general substrate transporter"/>
    <property type="match status" value="1"/>
</dbReference>
<feature type="transmembrane region" description="Helical" evidence="7">
    <location>
        <begin position="239"/>
        <end position="258"/>
    </location>
</feature>
<organism evidence="8 9">
    <name type="scientific">Penstemon davidsonii</name>
    <dbReference type="NCBI Taxonomy" id="160366"/>
    <lineage>
        <taxon>Eukaryota</taxon>
        <taxon>Viridiplantae</taxon>
        <taxon>Streptophyta</taxon>
        <taxon>Embryophyta</taxon>
        <taxon>Tracheophyta</taxon>
        <taxon>Spermatophyta</taxon>
        <taxon>Magnoliopsida</taxon>
        <taxon>eudicotyledons</taxon>
        <taxon>Gunneridae</taxon>
        <taxon>Pentapetalae</taxon>
        <taxon>asterids</taxon>
        <taxon>lamiids</taxon>
        <taxon>Lamiales</taxon>
        <taxon>Plantaginaceae</taxon>
        <taxon>Cheloneae</taxon>
        <taxon>Penstemon</taxon>
    </lineage>
</organism>
<evidence type="ECO:0000256" key="1">
    <source>
        <dbReference type="ARBA" id="ARBA00004141"/>
    </source>
</evidence>
<feature type="transmembrane region" description="Helical" evidence="7">
    <location>
        <begin position="193"/>
        <end position="218"/>
    </location>
</feature>
<feature type="transmembrane region" description="Helical" evidence="7">
    <location>
        <begin position="88"/>
        <end position="110"/>
    </location>
</feature>
<reference evidence="8 9" key="1">
    <citation type="journal article" date="2023" name="bioRxiv">
        <title>Genome report: Whole genome sequence and annotation of Penstemon davidsonii.</title>
        <authorList>
            <person name="Ostevik K.L."/>
            <person name="Alabady M."/>
            <person name="Zhang M."/>
            <person name="Rausher M.D."/>
        </authorList>
    </citation>
    <scope>NUCLEOTIDE SEQUENCE [LARGE SCALE GENOMIC DNA]</scope>
    <source>
        <strain evidence="8">DNT005</strain>
        <tissue evidence="8">Whole leaf</tissue>
    </source>
</reference>
<accession>A0ABR0D029</accession>
<evidence type="ECO:0000256" key="3">
    <source>
        <dbReference type="ARBA" id="ARBA00022692"/>
    </source>
</evidence>
<dbReference type="EMBL" id="JAYDYQ010002534">
    <property type="protein sequence ID" value="KAK4482637.1"/>
    <property type="molecule type" value="Genomic_DNA"/>
</dbReference>
<evidence type="ECO:0000256" key="2">
    <source>
        <dbReference type="ARBA" id="ARBA00005982"/>
    </source>
</evidence>
<evidence type="ECO:0000313" key="8">
    <source>
        <dbReference type="EMBL" id="KAK4482637.1"/>
    </source>
</evidence>
<keyword evidence="5 7" id="KW-0472">Membrane</keyword>
<evidence type="ECO:0000256" key="6">
    <source>
        <dbReference type="ARBA" id="ARBA00044504"/>
    </source>
</evidence>
<comment type="subcellular location">
    <subcellularLocation>
        <location evidence="1">Membrane</location>
        <topology evidence="1">Multi-pass membrane protein</topology>
    </subcellularLocation>
</comment>
<dbReference type="Gene3D" id="1.20.1250.20">
    <property type="entry name" value="MFS general substrate transporter like domains"/>
    <property type="match status" value="1"/>
</dbReference>